<proteinExistence type="predicted"/>
<evidence type="ECO:0000313" key="2">
    <source>
        <dbReference type="Proteomes" id="UP000182827"/>
    </source>
</evidence>
<dbReference type="Proteomes" id="UP000182827">
    <property type="component" value="Unassembled WGS sequence"/>
</dbReference>
<protein>
    <submittedName>
        <fullName evidence="1">Uncharacterized protein</fullName>
    </submittedName>
</protein>
<reference evidence="2" key="1">
    <citation type="submission" date="2016-10" db="EMBL/GenBank/DDBJ databases">
        <authorList>
            <person name="Varghese N."/>
            <person name="Submissions S."/>
        </authorList>
    </citation>
    <scope>NUCLEOTIDE SEQUENCE [LARGE SCALE GENOMIC DNA]</scope>
    <source>
        <strain evidence="2">ANC 5076</strain>
    </source>
</reference>
<dbReference type="AlphaFoldDB" id="A0A1I6UAF1"/>
<name>A0A1I6UAF1_9GAMM</name>
<sequence length="94" mass="10651">MGTNEQKIEINMNQFEGTSDQIAEQVFKIVILPMLQQMKAQDTESAKVFAFSIMWLGMSQYAQFFPTAGAKKSISFTADKLIEVLKQQRGELKV</sequence>
<organism evidence="1 2">
    <name type="scientific">Acinetobacter bohemicus</name>
    <dbReference type="NCBI Taxonomy" id="1435036"/>
    <lineage>
        <taxon>Bacteria</taxon>
        <taxon>Pseudomonadati</taxon>
        <taxon>Pseudomonadota</taxon>
        <taxon>Gammaproteobacteria</taxon>
        <taxon>Moraxellales</taxon>
        <taxon>Moraxellaceae</taxon>
        <taxon>Acinetobacter</taxon>
    </lineage>
</organism>
<accession>A0A1I6UAF1</accession>
<evidence type="ECO:0000313" key="1">
    <source>
        <dbReference type="EMBL" id="SFS98499.1"/>
    </source>
</evidence>
<dbReference type="EMBL" id="FOZU01000015">
    <property type="protein sequence ID" value="SFS98499.1"/>
    <property type="molecule type" value="Genomic_DNA"/>
</dbReference>
<gene>
    <name evidence="1" type="ORF">SAMN05444586_101548</name>
</gene>
<keyword evidence="2" id="KW-1185">Reference proteome</keyword>